<evidence type="ECO:0000256" key="3">
    <source>
        <dbReference type="ARBA" id="ARBA00022527"/>
    </source>
</evidence>
<evidence type="ECO:0000256" key="9">
    <source>
        <dbReference type="ARBA" id="ARBA00022777"/>
    </source>
</evidence>
<evidence type="ECO:0000256" key="15">
    <source>
        <dbReference type="ARBA" id="ARBA00047899"/>
    </source>
</evidence>
<dbReference type="Gene3D" id="3.30.200.20">
    <property type="entry name" value="Phosphorylase Kinase, domain 1"/>
    <property type="match status" value="1"/>
</dbReference>
<dbReference type="PROSITE" id="PS00108">
    <property type="entry name" value="PROTEIN_KINASE_ST"/>
    <property type="match status" value="1"/>
</dbReference>
<proteinExistence type="predicted"/>
<dbReference type="PROSITE" id="PS50011">
    <property type="entry name" value="PROTEIN_KINASE_DOM"/>
    <property type="match status" value="1"/>
</dbReference>
<evidence type="ECO:0000256" key="4">
    <source>
        <dbReference type="ARBA" id="ARBA00022679"/>
    </source>
</evidence>
<evidence type="ECO:0000259" key="21">
    <source>
        <dbReference type="PROSITE" id="PS51473"/>
    </source>
</evidence>
<evidence type="ECO:0000256" key="6">
    <source>
        <dbReference type="ARBA" id="ARBA00022729"/>
    </source>
</evidence>
<evidence type="ECO:0000256" key="10">
    <source>
        <dbReference type="ARBA" id="ARBA00022840"/>
    </source>
</evidence>
<evidence type="ECO:0000256" key="7">
    <source>
        <dbReference type="ARBA" id="ARBA00022737"/>
    </source>
</evidence>
<evidence type="ECO:0000256" key="16">
    <source>
        <dbReference type="ARBA" id="ARBA00048679"/>
    </source>
</evidence>
<comment type="catalytic activity">
    <reaction evidence="15">
        <text>L-threonyl-[protein] + ATP = O-phospho-L-threonyl-[protein] + ADP + H(+)</text>
        <dbReference type="Rhea" id="RHEA:46608"/>
        <dbReference type="Rhea" id="RHEA-COMP:11060"/>
        <dbReference type="Rhea" id="RHEA-COMP:11605"/>
        <dbReference type="ChEBI" id="CHEBI:15378"/>
        <dbReference type="ChEBI" id="CHEBI:30013"/>
        <dbReference type="ChEBI" id="CHEBI:30616"/>
        <dbReference type="ChEBI" id="CHEBI:61977"/>
        <dbReference type="ChEBI" id="CHEBI:456216"/>
        <dbReference type="EC" id="2.7.11.1"/>
    </reaction>
</comment>
<comment type="catalytic activity">
    <reaction evidence="16">
        <text>L-seryl-[protein] + ATP = O-phospho-L-seryl-[protein] + ADP + H(+)</text>
        <dbReference type="Rhea" id="RHEA:17989"/>
        <dbReference type="Rhea" id="RHEA-COMP:9863"/>
        <dbReference type="Rhea" id="RHEA-COMP:11604"/>
        <dbReference type="ChEBI" id="CHEBI:15378"/>
        <dbReference type="ChEBI" id="CHEBI:29999"/>
        <dbReference type="ChEBI" id="CHEBI:30616"/>
        <dbReference type="ChEBI" id="CHEBI:83421"/>
        <dbReference type="ChEBI" id="CHEBI:456216"/>
        <dbReference type="EC" id="2.7.11.1"/>
    </reaction>
</comment>
<keyword evidence="14" id="KW-0325">Glycoprotein</keyword>
<evidence type="ECO:0000256" key="17">
    <source>
        <dbReference type="PROSITE-ProRule" id="PRU10141"/>
    </source>
</evidence>
<sequence>MGCSTLLFIFFSSINLCFASALNDYKYKCVNNGKFAGGSTYQANIDHLSAQITATKEFNYGFYNMTVGQRPNQVNAIGLCRADVKRDACKSCLNDTVPELKQSCPNRTEAIAWSDLCMLRYSSRNISGANETMPDYSVENYLSVFNIDPFNVILNSLLTNLSNLAAGEGPLRKWAAGNTTGPDFFDKAMYAFVQCTPDLSQQQCSNCLAIATSKIPYYCDGAIGCRVLQPSCMLRYEVGPFLGPVDDIPLPPSQIPSSPPPTEGNGSKKTIIVIIIASILSVVLLVILCLWICLRLRKSGEKDNAEDEIIKVESLQYDFATVQEATNNFCDENKLGQGGFGAVYKGHLSSGQVVAVKRLSSGSGQGDKEFKNEVLLVAKLQHRNLVKLLGFCLEGKERLLIYEFVPNASLDHFIFDPIKNAQLDWEMRYKIIGGIARGLLYLHEDSHLRVVHRDLKPSNVLLDIEMNPKRGFNRSNDKMHPYWVTLCSRKCTTETNHRVTCHDAYQQLYDSPKTLTPCVSLAQKDSDVRHVVIFP</sequence>
<dbReference type="SUPFAM" id="SSF56112">
    <property type="entry name" value="Protein kinase-like (PK-like)"/>
    <property type="match status" value="1"/>
</dbReference>
<dbReference type="AlphaFoldDB" id="A0AAV5LYH1"/>
<comment type="caution">
    <text evidence="22">The sequence shown here is derived from an EMBL/GenBank/DDBJ whole genome shotgun (WGS) entry which is preliminary data.</text>
</comment>
<dbReference type="PANTHER" id="PTHR27002">
    <property type="entry name" value="RECEPTOR-LIKE SERINE/THREONINE-PROTEIN KINASE SD1-8"/>
    <property type="match status" value="1"/>
</dbReference>
<keyword evidence="4" id="KW-0808">Transferase</keyword>
<keyword evidence="9" id="KW-0418">Kinase</keyword>
<evidence type="ECO:0000256" key="19">
    <source>
        <dbReference type="SAM" id="SignalP"/>
    </source>
</evidence>
<evidence type="ECO:0000259" key="20">
    <source>
        <dbReference type="PROSITE" id="PS50011"/>
    </source>
</evidence>
<dbReference type="InterPro" id="IPR000719">
    <property type="entry name" value="Prot_kinase_dom"/>
</dbReference>
<evidence type="ECO:0000256" key="11">
    <source>
        <dbReference type="ARBA" id="ARBA00022989"/>
    </source>
</evidence>
<dbReference type="Proteomes" id="UP001054252">
    <property type="component" value="Unassembled WGS sequence"/>
</dbReference>
<comment type="subcellular location">
    <subcellularLocation>
        <location evidence="1">Membrane</location>
        <topology evidence="1">Single-pass membrane protein</topology>
    </subcellularLocation>
</comment>
<feature type="domain" description="Gnk2-homologous" evidence="21">
    <location>
        <begin position="23"/>
        <end position="126"/>
    </location>
</feature>
<dbReference type="GO" id="GO:0005886">
    <property type="term" value="C:plasma membrane"/>
    <property type="evidence" value="ECO:0007669"/>
    <property type="project" value="TreeGrafter"/>
</dbReference>
<dbReference type="PROSITE" id="PS51473">
    <property type="entry name" value="GNK2"/>
    <property type="match status" value="2"/>
</dbReference>
<dbReference type="EC" id="2.7.11.1" evidence="2"/>
<keyword evidence="13" id="KW-0675">Receptor</keyword>
<keyword evidence="8 17" id="KW-0547">Nucleotide-binding</keyword>
<organism evidence="22 23">
    <name type="scientific">Rubroshorea leprosula</name>
    <dbReference type="NCBI Taxonomy" id="152421"/>
    <lineage>
        <taxon>Eukaryota</taxon>
        <taxon>Viridiplantae</taxon>
        <taxon>Streptophyta</taxon>
        <taxon>Embryophyta</taxon>
        <taxon>Tracheophyta</taxon>
        <taxon>Spermatophyta</taxon>
        <taxon>Magnoliopsida</taxon>
        <taxon>eudicotyledons</taxon>
        <taxon>Gunneridae</taxon>
        <taxon>Pentapetalae</taxon>
        <taxon>rosids</taxon>
        <taxon>malvids</taxon>
        <taxon>Malvales</taxon>
        <taxon>Dipterocarpaceae</taxon>
        <taxon>Rubroshorea</taxon>
    </lineage>
</organism>
<evidence type="ECO:0000256" key="12">
    <source>
        <dbReference type="ARBA" id="ARBA00023136"/>
    </source>
</evidence>
<evidence type="ECO:0000256" key="18">
    <source>
        <dbReference type="SAM" id="Phobius"/>
    </source>
</evidence>
<dbReference type="FunFam" id="3.30.430.20:FF:000003">
    <property type="entry name" value="Cysteine-rich RLK (RECEPTOR-like protein kinase) 10"/>
    <property type="match status" value="1"/>
</dbReference>
<dbReference type="Gene3D" id="3.30.430.20">
    <property type="entry name" value="Gnk2 domain, C-X8-C-X2-C motif"/>
    <property type="match status" value="2"/>
</dbReference>
<dbReference type="PANTHER" id="PTHR27002:SF1073">
    <property type="entry name" value="CYSTEINE-RICH RECEPTOR-LIKE PROTEIN KINASE 29"/>
    <property type="match status" value="1"/>
</dbReference>
<feature type="domain" description="Protein kinase" evidence="20">
    <location>
        <begin position="329"/>
        <end position="535"/>
    </location>
</feature>
<keyword evidence="3" id="KW-0723">Serine/threonine-protein kinase</keyword>
<name>A0AAV5LYH1_9ROSI</name>
<dbReference type="FunFam" id="3.30.200.20:FF:000142">
    <property type="entry name" value="Cysteine-rich receptor-like protein kinase 10"/>
    <property type="match status" value="1"/>
</dbReference>
<keyword evidence="12 18" id="KW-0472">Membrane</keyword>
<dbReference type="Pfam" id="PF01657">
    <property type="entry name" value="Stress-antifung"/>
    <property type="match status" value="2"/>
</dbReference>
<evidence type="ECO:0000313" key="23">
    <source>
        <dbReference type="Proteomes" id="UP001054252"/>
    </source>
</evidence>
<dbReference type="InterPro" id="IPR038408">
    <property type="entry name" value="GNK2_sf"/>
</dbReference>
<evidence type="ECO:0000256" key="1">
    <source>
        <dbReference type="ARBA" id="ARBA00004167"/>
    </source>
</evidence>
<protein>
    <recommendedName>
        <fullName evidence="2">non-specific serine/threonine protein kinase</fullName>
        <ecNumber evidence="2">2.7.11.1</ecNumber>
    </recommendedName>
</protein>
<keyword evidence="23" id="KW-1185">Reference proteome</keyword>
<keyword evidence="5 18" id="KW-0812">Transmembrane</keyword>
<feature type="chain" id="PRO_5043955250" description="non-specific serine/threonine protein kinase" evidence="19">
    <location>
        <begin position="22"/>
        <end position="535"/>
    </location>
</feature>
<dbReference type="Gene3D" id="1.10.510.10">
    <property type="entry name" value="Transferase(Phosphotransferase) domain 1"/>
    <property type="match status" value="1"/>
</dbReference>
<evidence type="ECO:0000256" key="5">
    <source>
        <dbReference type="ARBA" id="ARBA00022692"/>
    </source>
</evidence>
<feature type="transmembrane region" description="Helical" evidence="18">
    <location>
        <begin position="271"/>
        <end position="294"/>
    </location>
</feature>
<dbReference type="SMART" id="SM00220">
    <property type="entry name" value="S_TKc"/>
    <property type="match status" value="1"/>
</dbReference>
<reference evidence="22 23" key="1">
    <citation type="journal article" date="2021" name="Commun. Biol.">
        <title>The genome of Shorea leprosula (Dipterocarpaceae) highlights the ecological relevance of drought in aseasonal tropical rainforests.</title>
        <authorList>
            <person name="Ng K.K.S."/>
            <person name="Kobayashi M.J."/>
            <person name="Fawcett J.A."/>
            <person name="Hatakeyama M."/>
            <person name="Paape T."/>
            <person name="Ng C.H."/>
            <person name="Ang C.C."/>
            <person name="Tnah L.H."/>
            <person name="Lee C.T."/>
            <person name="Nishiyama T."/>
            <person name="Sese J."/>
            <person name="O'Brien M.J."/>
            <person name="Copetti D."/>
            <person name="Mohd Noor M.I."/>
            <person name="Ong R.C."/>
            <person name="Putra M."/>
            <person name="Sireger I.Z."/>
            <person name="Indrioko S."/>
            <person name="Kosugi Y."/>
            <person name="Izuno A."/>
            <person name="Isagi Y."/>
            <person name="Lee S.L."/>
            <person name="Shimizu K.K."/>
        </authorList>
    </citation>
    <scope>NUCLEOTIDE SEQUENCE [LARGE SCALE GENOMIC DNA]</scope>
    <source>
        <strain evidence="22">214</strain>
    </source>
</reference>
<dbReference type="GO" id="GO:0005524">
    <property type="term" value="F:ATP binding"/>
    <property type="evidence" value="ECO:0007669"/>
    <property type="project" value="UniProtKB-UniRule"/>
</dbReference>
<evidence type="ECO:0000256" key="2">
    <source>
        <dbReference type="ARBA" id="ARBA00012513"/>
    </source>
</evidence>
<dbReference type="Pfam" id="PF00069">
    <property type="entry name" value="Pkinase"/>
    <property type="match status" value="1"/>
</dbReference>
<feature type="signal peptide" evidence="19">
    <location>
        <begin position="1"/>
        <end position="21"/>
    </location>
</feature>
<dbReference type="EMBL" id="BPVZ01000152">
    <property type="protein sequence ID" value="GKV41763.1"/>
    <property type="molecule type" value="Genomic_DNA"/>
</dbReference>
<feature type="domain" description="Gnk2-homologous" evidence="21">
    <location>
        <begin position="132"/>
        <end position="241"/>
    </location>
</feature>
<dbReference type="FunFam" id="1.10.510.10:FF:001023">
    <property type="entry name" value="Os07g0541700 protein"/>
    <property type="match status" value="1"/>
</dbReference>
<accession>A0AAV5LYH1</accession>
<keyword evidence="11 18" id="KW-1133">Transmembrane helix</keyword>
<dbReference type="InterPro" id="IPR011009">
    <property type="entry name" value="Kinase-like_dom_sf"/>
</dbReference>
<evidence type="ECO:0000313" key="22">
    <source>
        <dbReference type="EMBL" id="GKV41763.1"/>
    </source>
</evidence>
<dbReference type="CDD" id="cd23509">
    <property type="entry name" value="Gnk2-like"/>
    <property type="match status" value="2"/>
</dbReference>
<dbReference type="GO" id="GO:0004674">
    <property type="term" value="F:protein serine/threonine kinase activity"/>
    <property type="evidence" value="ECO:0007669"/>
    <property type="project" value="UniProtKB-KW"/>
</dbReference>
<keyword evidence="6 19" id="KW-0732">Signal</keyword>
<dbReference type="PROSITE" id="PS00107">
    <property type="entry name" value="PROTEIN_KINASE_ATP"/>
    <property type="match status" value="1"/>
</dbReference>
<dbReference type="InterPro" id="IPR008271">
    <property type="entry name" value="Ser/Thr_kinase_AS"/>
</dbReference>
<evidence type="ECO:0000256" key="8">
    <source>
        <dbReference type="ARBA" id="ARBA00022741"/>
    </source>
</evidence>
<keyword evidence="7" id="KW-0677">Repeat</keyword>
<feature type="binding site" evidence="17">
    <location>
        <position position="357"/>
    </location>
    <ligand>
        <name>ATP</name>
        <dbReference type="ChEBI" id="CHEBI:30616"/>
    </ligand>
</feature>
<dbReference type="InterPro" id="IPR017441">
    <property type="entry name" value="Protein_kinase_ATP_BS"/>
</dbReference>
<evidence type="ECO:0000256" key="14">
    <source>
        <dbReference type="ARBA" id="ARBA00023180"/>
    </source>
</evidence>
<gene>
    <name evidence="22" type="ORF">SLEP1_g49255</name>
</gene>
<evidence type="ECO:0000256" key="13">
    <source>
        <dbReference type="ARBA" id="ARBA00023170"/>
    </source>
</evidence>
<dbReference type="InterPro" id="IPR002902">
    <property type="entry name" value="GNK2"/>
</dbReference>
<keyword evidence="10 17" id="KW-0067">ATP-binding</keyword>